<dbReference type="GO" id="GO:0006950">
    <property type="term" value="P:response to stress"/>
    <property type="evidence" value="ECO:0007669"/>
    <property type="project" value="TreeGrafter"/>
</dbReference>
<dbReference type="Proteomes" id="UP000075635">
    <property type="component" value="Unassembled WGS sequence"/>
</dbReference>
<sequence>MSSARSSDPSSGADLAFLLAQVGAHAAAQFAERLAPLKLLPPHAGILRAIGQSNGISQAALSERLGMFPSRLVVLLDALEERGLLERRSSPEDRRSHALHLTRAGQEMMQRIGRVAEEHRQALCAALDDAEQAQLAALLRRIAAEQELTAGVHPGYRKLGKGRPAGPDG</sequence>
<dbReference type="EMBL" id="JEMB01002500">
    <property type="protein sequence ID" value="KYF80743.1"/>
    <property type="molecule type" value="Genomic_DNA"/>
</dbReference>
<dbReference type="InterPro" id="IPR000835">
    <property type="entry name" value="HTH_MarR-typ"/>
</dbReference>
<dbReference type="PROSITE" id="PS50995">
    <property type="entry name" value="HTH_MARR_2"/>
    <property type="match status" value="1"/>
</dbReference>
<dbReference type="InterPro" id="IPR036388">
    <property type="entry name" value="WH-like_DNA-bd_sf"/>
</dbReference>
<dbReference type="GO" id="GO:0003700">
    <property type="term" value="F:DNA-binding transcription factor activity"/>
    <property type="evidence" value="ECO:0007669"/>
    <property type="project" value="InterPro"/>
</dbReference>
<dbReference type="SUPFAM" id="SSF46785">
    <property type="entry name" value="Winged helix' DNA-binding domain"/>
    <property type="match status" value="1"/>
</dbReference>
<dbReference type="PANTHER" id="PTHR33164">
    <property type="entry name" value="TRANSCRIPTIONAL REGULATOR, MARR FAMILY"/>
    <property type="match status" value="1"/>
</dbReference>
<feature type="domain" description="HTH marR-type" evidence="1">
    <location>
        <begin position="12"/>
        <end position="144"/>
    </location>
</feature>
<dbReference type="SMART" id="SM00347">
    <property type="entry name" value="HTH_MARR"/>
    <property type="match status" value="1"/>
</dbReference>
<accession>A0A150RKR2</accession>
<gene>
    <name evidence="2" type="ORF">BE17_42980</name>
</gene>
<dbReference type="PRINTS" id="PR00598">
    <property type="entry name" value="HTHMARR"/>
</dbReference>
<evidence type="ECO:0000259" key="1">
    <source>
        <dbReference type="PROSITE" id="PS50995"/>
    </source>
</evidence>
<name>A0A150RKR2_SORCE</name>
<organism evidence="2 3">
    <name type="scientific">Sorangium cellulosum</name>
    <name type="common">Polyangium cellulosum</name>
    <dbReference type="NCBI Taxonomy" id="56"/>
    <lineage>
        <taxon>Bacteria</taxon>
        <taxon>Pseudomonadati</taxon>
        <taxon>Myxococcota</taxon>
        <taxon>Polyangia</taxon>
        <taxon>Polyangiales</taxon>
        <taxon>Polyangiaceae</taxon>
        <taxon>Sorangium</taxon>
    </lineage>
</organism>
<dbReference type="AlphaFoldDB" id="A0A150RKR2"/>
<evidence type="ECO:0000313" key="3">
    <source>
        <dbReference type="Proteomes" id="UP000075635"/>
    </source>
</evidence>
<protein>
    <submittedName>
        <fullName evidence="2">MarR family transcriptional regulator</fullName>
    </submittedName>
</protein>
<proteinExistence type="predicted"/>
<dbReference type="Pfam" id="PF12802">
    <property type="entry name" value="MarR_2"/>
    <property type="match status" value="1"/>
</dbReference>
<dbReference type="Gene3D" id="1.10.10.10">
    <property type="entry name" value="Winged helix-like DNA-binding domain superfamily/Winged helix DNA-binding domain"/>
    <property type="match status" value="1"/>
</dbReference>
<reference evidence="2 3" key="1">
    <citation type="submission" date="2014-02" db="EMBL/GenBank/DDBJ databases">
        <title>The small core and large imbalanced accessory genome model reveals a collaborative survival strategy of Sorangium cellulosum strains in nature.</title>
        <authorList>
            <person name="Han K."/>
            <person name="Peng R."/>
            <person name="Blom J."/>
            <person name="Li Y.-Z."/>
        </authorList>
    </citation>
    <scope>NUCLEOTIDE SEQUENCE [LARGE SCALE GENOMIC DNA]</scope>
    <source>
        <strain evidence="2 3">So0011-07</strain>
    </source>
</reference>
<comment type="caution">
    <text evidence="2">The sequence shown here is derived from an EMBL/GenBank/DDBJ whole genome shotgun (WGS) entry which is preliminary data.</text>
</comment>
<dbReference type="InterPro" id="IPR039422">
    <property type="entry name" value="MarR/SlyA-like"/>
</dbReference>
<evidence type="ECO:0000313" key="2">
    <source>
        <dbReference type="EMBL" id="KYF80743.1"/>
    </source>
</evidence>
<dbReference type="InterPro" id="IPR036390">
    <property type="entry name" value="WH_DNA-bd_sf"/>
</dbReference>
<dbReference type="PANTHER" id="PTHR33164:SF89">
    <property type="entry name" value="MARR FAMILY REGULATORY PROTEIN"/>
    <property type="match status" value="1"/>
</dbReference>